<keyword evidence="1" id="KW-0812">Transmembrane</keyword>
<keyword evidence="1" id="KW-0472">Membrane</keyword>
<accession>A0A071MEK6</accession>
<protein>
    <submittedName>
        <fullName evidence="2">Uncharacterized protein</fullName>
    </submittedName>
</protein>
<reference evidence="2" key="1">
    <citation type="submission" date="2014-04" db="EMBL/GenBank/DDBJ databases">
        <title>In planta biocontrol of soil-borne Fusarium wilt of banana through a plant endophytic bacterium, Burkholderia cenocepacia 869T2.</title>
        <authorList>
            <person name="Ho Y.-N."/>
            <person name="Chiang H.-M."/>
            <person name="Chao C.-P."/>
            <person name="Su C.-C."/>
            <person name="Hsu H.-F."/>
            <person name="Guo C.-T."/>
            <person name="Hsieh J.-L."/>
            <person name="Huang C.-C."/>
        </authorList>
    </citation>
    <scope>NUCLEOTIDE SEQUENCE [LARGE SCALE GENOMIC DNA]</scope>
    <source>
        <strain evidence="2">869T2</strain>
    </source>
</reference>
<dbReference type="AlphaFoldDB" id="A0A071MEK6"/>
<keyword evidence="1" id="KW-1133">Transmembrane helix</keyword>
<gene>
    <name evidence="2" type="ORF">DT99_35135</name>
</gene>
<sequence length="68" mass="7420">MLPAAQACFENAAPARRPFDHGAFFATGIFVMALTAIGLDSTTTAIASLRERNTFKLYVCLPVSRGWR</sequence>
<comment type="caution">
    <text evidence="2">The sequence shown here is derived from an EMBL/GenBank/DDBJ whole genome shotgun (WGS) entry which is preliminary data.</text>
</comment>
<dbReference type="EMBL" id="JJOA01000076">
    <property type="protein sequence ID" value="KEA54951.1"/>
    <property type="molecule type" value="Genomic_DNA"/>
</dbReference>
<name>A0A071MEK6_9BURK</name>
<evidence type="ECO:0000256" key="1">
    <source>
        <dbReference type="SAM" id="Phobius"/>
    </source>
</evidence>
<evidence type="ECO:0000313" key="2">
    <source>
        <dbReference type="EMBL" id="KEA54951.1"/>
    </source>
</evidence>
<proteinExistence type="predicted"/>
<feature type="transmembrane region" description="Helical" evidence="1">
    <location>
        <begin position="23"/>
        <end position="47"/>
    </location>
</feature>
<organism evidence="2">
    <name type="scientific">Burkholderia cenocepacia</name>
    <dbReference type="NCBI Taxonomy" id="95486"/>
    <lineage>
        <taxon>Bacteria</taxon>
        <taxon>Pseudomonadati</taxon>
        <taxon>Pseudomonadota</taxon>
        <taxon>Betaproteobacteria</taxon>
        <taxon>Burkholderiales</taxon>
        <taxon>Burkholderiaceae</taxon>
        <taxon>Burkholderia</taxon>
        <taxon>Burkholderia cepacia complex</taxon>
    </lineage>
</organism>